<dbReference type="PANTHER" id="PTHR30411">
    <property type="entry name" value="CYTOPLASMIC PROTEIN"/>
    <property type="match status" value="1"/>
</dbReference>
<evidence type="ECO:0000259" key="1">
    <source>
        <dbReference type="Pfam" id="PF04073"/>
    </source>
</evidence>
<dbReference type="InterPro" id="IPR007214">
    <property type="entry name" value="YbaK/aa-tRNA-synth-assoc-dom"/>
</dbReference>
<feature type="non-terminal residue" evidence="2">
    <location>
        <position position="1"/>
    </location>
</feature>
<organism evidence="2">
    <name type="scientific">marine metagenome</name>
    <dbReference type="NCBI Taxonomy" id="408172"/>
    <lineage>
        <taxon>unclassified sequences</taxon>
        <taxon>metagenomes</taxon>
        <taxon>ecological metagenomes</taxon>
    </lineage>
</organism>
<dbReference type="Gene3D" id="3.90.960.10">
    <property type="entry name" value="YbaK/aminoacyl-tRNA synthetase-associated domain"/>
    <property type="match status" value="1"/>
</dbReference>
<reference evidence="2" key="1">
    <citation type="submission" date="2018-05" db="EMBL/GenBank/DDBJ databases">
        <authorList>
            <person name="Lanie J.A."/>
            <person name="Ng W.-L."/>
            <person name="Kazmierczak K.M."/>
            <person name="Andrzejewski T.M."/>
            <person name="Davidsen T.M."/>
            <person name="Wayne K.J."/>
            <person name="Tettelin H."/>
            <person name="Glass J.I."/>
            <person name="Rusch D."/>
            <person name="Podicherti R."/>
            <person name="Tsui H.-C.T."/>
            <person name="Winkler M.E."/>
        </authorList>
    </citation>
    <scope>NUCLEOTIDE SEQUENCE</scope>
</reference>
<dbReference type="EMBL" id="UINC01011556">
    <property type="protein sequence ID" value="SVA50927.1"/>
    <property type="molecule type" value="Genomic_DNA"/>
</dbReference>
<dbReference type="PANTHER" id="PTHR30411:SF1">
    <property type="entry name" value="CYTOPLASMIC PROTEIN"/>
    <property type="match status" value="1"/>
</dbReference>
<feature type="domain" description="YbaK/aminoacyl-tRNA synthetase-associated" evidence="1">
    <location>
        <begin position="35"/>
        <end position="153"/>
    </location>
</feature>
<proteinExistence type="predicted"/>
<dbReference type="AlphaFoldDB" id="A0A381WG33"/>
<protein>
    <recommendedName>
        <fullName evidence="1">YbaK/aminoacyl-tRNA synthetase-associated domain-containing protein</fullName>
    </recommendedName>
</protein>
<sequence length="172" mass="18031">VKDQHSESSSSDAASATLTALADFGIEHEVLDCDPELADTAVFCEHYGIPLSISANVIVAAGKSNPRQYAACVLLASTRLDVNKSVRKRMGVKKCSFASAEETRVLTGMEIGGVTALGLPASLPLWVDSRGMQPDYVILGGGSRSIKIKVSPAVFNLTPNTTIIEGLAVEPG</sequence>
<name>A0A381WG33_9ZZZZ</name>
<dbReference type="SUPFAM" id="SSF55826">
    <property type="entry name" value="YbaK/ProRS associated domain"/>
    <property type="match status" value="1"/>
</dbReference>
<gene>
    <name evidence="2" type="ORF">METZ01_LOCUS103781</name>
</gene>
<dbReference type="InterPro" id="IPR036754">
    <property type="entry name" value="YbaK/aa-tRNA-synt-asso_dom_sf"/>
</dbReference>
<accession>A0A381WG33</accession>
<dbReference type="GO" id="GO:0002161">
    <property type="term" value="F:aminoacyl-tRNA deacylase activity"/>
    <property type="evidence" value="ECO:0007669"/>
    <property type="project" value="InterPro"/>
</dbReference>
<dbReference type="Pfam" id="PF04073">
    <property type="entry name" value="tRNA_edit"/>
    <property type="match status" value="1"/>
</dbReference>
<evidence type="ECO:0000313" key="2">
    <source>
        <dbReference type="EMBL" id="SVA50927.1"/>
    </source>
</evidence>